<dbReference type="EMBL" id="AYZQ01000002">
    <property type="protein sequence ID" value="KRM71909.1"/>
    <property type="molecule type" value="Genomic_DNA"/>
</dbReference>
<sequence>MNDTQTWLLTQAKTWEQEATDYRQRAFYHELQAMIKEQAERLELAEGEVDGRTWNHEAW</sequence>
<dbReference type="RefSeq" id="WP_057894186.1">
    <property type="nucleotide sequence ID" value="NZ_AYZQ01000002.1"/>
</dbReference>
<accession>A0A0R2AYR2</accession>
<dbReference type="PATRIC" id="fig|1423727.3.peg.893"/>
<protein>
    <submittedName>
        <fullName evidence="1">Uncharacterized protein</fullName>
    </submittedName>
</protein>
<evidence type="ECO:0000313" key="1">
    <source>
        <dbReference type="EMBL" id="KRM71909.1"/>
    </source>
</evidence>
<gene>
    <name evidence="1" type="ORF">FC34_GL000887</name>
</gene>
<organism evidence="1 2">
    <name type="scientific">Lacticaseibacillus brantae DSM 23927</name>
    <dbReference type="NCBI Taxonomy" id="1423727"/>
    <lineage>
        <taxon>Bacteria</taxon>
        <taxon>Bacillati</taxon>
        <taxon>Bacillota</taxon>
        <taxon>Bacilli</taxon>
        <taxon>Lactobacillales</taxon>
        <taxon>Lactobacillaceae</taxon>
        <taxon>Lacticaseibacillus</taxon>
    </lineage>
</organism>
<reference evidence="1 2" key="1">
    <citation type="journal article" date="2015" name="Genome Announc.">
        <title>Expanding the biotechnology potential of lactobacilli through comparative genomics of 213 strains and associated genera.</title>
        <authorList>
            <person name="Sun Z."/>
            <person name="Harris H.M."/>
            <person name="McCann A."/>
            <person name="Guo C."/>
            <person name="Argimon S."/>
            <person name="Zhang W."/>
            <person name="Yang X."/>
            <person name="Jeffery I.B."/>
            <person name="Cooney J.C."/>
            <person name="Kagawa T.F."/>
            <person name="Liu W."/>
            <person name="Song Y."/>
            <person name="Salvetti E."/>
            <person name="Wrobel A."/>
            <person name="Rasinkangas P."/>
            <person name="Parkhill J."/>
            <person name="Rea M.C."/>
            <person name="O'Sullivan O."/>
            <person name="Ritari J."/>
            <person name="Douillard F.P."/>
            <person name="Paul Ross R."/>
            <person name="Yang R."/>
            <person name="Briner A.E."/>
            <person name="Felis G.E."/>
            <person name="de Vos W.M."/>
            <person name="Barrangou R."/>
            <person name="Klaenhammer T.R."/>
            <person name="Caufield P.W."/>
            <person name="Cui Y."/>
            <person name="Zhang H."/>
            <person name="O'Toole P.W."/>
        </authorList>
    </citation>
    <scope>NUCLEOTIDE SEQUENCE [LARGE SCALE GENOMIC DNA]</scope>
    <source>
        <strain evidence="1 2">DSM 23927</strain>
    </source>
</reference>
<keyword evidence="2" id="KW-1185">Reference proteome</keyword>
<dbReference type="OrthoDB" id="2918624at2"/>
<proteinExistence type="predicted"/>
<dbReference type="STRING" id="1423727.FC34_GL000887"/>
<comment type="caution">
    <text evidence="1">The sequence shown here is derived from an EMBL/GenBank/DDBJ whole genome shotgun (WGS) entry which is preliminary data.</text>
</comment>
<name>A0A0R2AYR2_9LACO</name>
<dbReference type="Proteomes" id="UP000051672">
    <property type="component" value="Unassembled WGS sequence"/>
</dbReference>
<evidence type="ECO:0000313" key="2">
    <source>
        <dbReference type="Proteomes" id="UP000051672"/>
    </source>
</evidence>
<dbReference type="AlphaFoldDB" id="A0A0R2AYR2"/>